<dbReference type="Proteomes" id="UP001067231">
    <property type="component" value="Unassembled WGS sequence"/>
</dbReference>
<organism evidence="1">
    <name type="scientific">Cryptosporidium canis</name>
    <dbReference type="NCBI Taxonomy" id="195482"/>
    <lineage>
        <taxon>Eukaryota</taxon>
        <taxon>Sar</taxon>
        <taxon>Alveolata</taxon>
        <taxon>Apicomplexa</taxon>
        <taxon>Conoidasida</taxon>
        <taxon>Coccidia</taxon>
        <taxon>Eucoccidiorida</taxon>
        <taxon>Eimeriorina</taxon>
        <taxon>Cryptosporidiidae</taxon>
        <taxon>Cryptosporidium</taxon>
    </lineage>
</organism>
<evidence type="ECO:0000313" key="1">
    <source>
        <dbReference type="EMBL" id="KAJ1611936.1"/>
    </source>
</evidence>
<gene>
    <name evidence="1" type="ORF">OJ253_757</name>
</gene>
<dbReference type="EMBL" id="JAPCXC010000010">
    <property type="protein sequence ID" value="KAJ1611936.1"/>
    <property type="molecule type" value="Genomic_DNA"/>
</dbReference>
<sequence>MLVKFVEAAVGSPLGVLLPHVVGYAVDPQVVGDLTLASVVVDDPPWADSDGHEDPTSVRIREQVDAPYQVDELQREERYRQLDHVVVVRMQRVLRVVRESDGTDEAGERINPQEPLGCGGLVQIASQVYFDRMGQKLDGRDGPHVRDQRKVVVGAVCIALLQDREHDSVQEQSDQRLLYRLVLLLLVVQKRVECRNVHQIDQLARLEHESFKYPWELYVAVNVLSDPHQQSNLGVLNHVQVVLGDGLIIVVQAQVLSEVKGVQDQEDVPGELGDHCH</sequence>
<reference evidence="1" key="1">
    <citation type="submission" date="2022-10" db="EMBL/GenBank/DDBJ databases">
        <title>Adaptive evolution leads to modifications in subtelomeric GC content in a zoonotic Cryptosporidium species.</title>
        <authorList>
            <person name="Li J."/>
            <person name="Feng Y."/>
            <person name="Xiao L."/>
        </authorList>
    </citation>
    <scope>NUCLEOTIDE SEQUENCE</scope>
    <source>
        <strain evidence="1">33844</strain>
    </source>
</reference>
<name>A0A9D5DIA9_9CRYT</name>
<accession>A0A9D5DIA9</accession>
<protein>
    <submittedName>
        <fullName evidence="1">Uncharacterized protein</fullName>
    </submittedName>
</protein>
<dbReference type="AlphaFoldDB" id="A0A9D5DIA9"/>
<comment type="caution">
    <text evidence="1">The sequence shown here is derived from an EMBL/GenBank/DDBJ whole genome shotgun (WGS) entry which is preliminary data.</text>
</comment>
<proteinExistence type="predicted"/>